<accession>A0A024UR63</accession>
<evidence type="ECO:0000256" key="1">
    <source>
        <dbReference type="SAM" id="Phobius"/>
    </source>
</evidence>
<evidence type="ECO:0000313" key="2">
    <source>
        <dbReference type="EMBL" id="ETW08347.1"/>
    </source>
</evidence>
<name>A0A024UR63_9STRA</name>
<protein>
    <recommendedName>
        <fullName evidence="3">Dolichol kinase</fullName>
    </recommendedName>
</protein>
<feature type="transmembrane region" description="Helical" evidence="1">
    <location>
        <begin position="357"/>
        <end position="374"/>
    </location>
</feature>
<feature type="transmembrane region" description="Helical" evidence="1">
    <location>
        <begin position="84"/>
        <end position="103"/>
    </location>
</feature>
<reference evidence="2" key="1">
    <citation type="submission" date="2013-12" db="EMBL/GenBank/DDBJ databases">
        <title>The Genome Sequence of Aphanomyces invadans NJM9701.</title>
        <authorList>
            <consortium name="The Broad Institute Genomics Platform"/>
            <person name="Russ C."/>
            <person name="Tyler B."/>
            <person name="van West P."/>
            <person name="Dieguez-Uribeondo J."/>
            <person name="Young S.K."/>
            <person name="Zeng Q."/>
            <person name="Gargeya S."/>
            <person name="Fitzgerald M."/>
            <person name="Abouelleil A."/>
            <person name="Alvarado L."/>
            <person name="Chapman S.B."/>
            <person name="Gainer-Dewar J."/>
            <person name="Goldberg J."/>
            <person name="Griggs A."/>
            <person name="Gujja S."/>
            <person name="Hansen M."/>
            <person name="Howarth C."/>
            <person name="Imamovic A."/>
            <person name="Ireland A."/>
            <person name="Larimer J."/>
            <person name="McCowan C."/>
            <person name="Murphy C."/>
            <person name="Pearson M."/>
            <person name="Poon T.W."/>
            <person name="Priest M."/>
            <person name="Roberts A."/>
            <person name="Saif S."/>
            <person name="Shea T."/>
            <person name="Sykes S."/>
            <person name="Wortman J."/>
            <person name="Nusbaum C."/>
            <person name="Birren B."/>
        </authorList>
    </citation>
    <scope>NUCLEOTIDE SEQUENCE [LARGE SCALE GENOMIC DNA]</scope>
    <source>
        <strain evidence="2">NJM9701</strain>
    </source>
</reference>
<dbReference type="GeneID" id="20077998"/>
<feature type="transmembrane region" description="Helical" evidence="1">
    <location>
        <begin position="123"/>
        <end position="147"/>
    </location>
</feature>
<keyword evidence="1" id="KW-0812">Transmembrane</keyword>
<feature type="transmembrane region" description="Helical" evidence="1">
    <location>
        <begin position="191"/>
        <end position="209"/>
    </location>
</feature>
<organism evidence="2">
    <name type="scientific">Aphanomyces invadans</name>
    <dbReference type="NCBI Taxonomy" id="157072"/>
    <lineage>
        <taxon>Eukaryota</taxon>
        <taxon>Sar</taxon>
        <taxon>Stramenopiles</taxon>
        <taxon>Oomycota</taxon>
        <taxon>Saprolegniomycetes</taxon>
        <taxon>Saprolegniales</taxon>
        <taxon>Verrucalvaceae</taxon>
        <taxon>Aphanomyces</taxon>
    </lineage>
</organism>
<feature type="transmembrane region" description="Helical" evidence="1">
    <location>
        <begin position="168"/>
        <end position="185"/>
    </location>
</feature>
<dbReference type="VEuPathDB" id="FungiDB:H310_00948"/>
<keyword evidence="1" id="KW-1133">Transmembrane helix</keyword>
<dbReference type="AlphaFoldDB" id="A0A024UR63"/>
<feature type="transmembrane region" description="Helical" evidence="1">
    <location>
        <begin position="238"/>
        <end position="257"/>
    </location>
</feature>
<dbReference type="OrthoDB" id="71990at2759"/>
<evidence type="ECO:0008006" key="3">
    <source>
        <dbReference type="Google" id="ProtNLM"/>
    </source>
</evidence>
<proteinExistence type="predicted"/>
<feature type="transmembrane region" description="Helical" evidence="1">
    <location>
        <begin position="20"/>
        <end position="40"/>
    </location>
</feature>
<gene>
    <name evidence="2" type="ORF">H310_00948</name>
</gene>
<dbReference type="EMBL" id="KI913953">
    <property type="protein sequence ID" value="ETW08347.1"/>
    <property type="molecule type" value="Genomic_DNA"/>
</dbReference>
<sequence>MEEPHAFKDGGSLTGVEVAGLVAVPLASLVAMVLLLRVVFKPNDEPNSRKSPNYGAVSHAVDAEEDDMIYAGQVAANYTAPWTATFDLVFLLSMLASFVALIVSTRFARPDLWTNAQFWQGLAIQLAGILAVSTVGGLICRGFGIINDEGYLLTTISASFKVNYTRKCHHLAAYILPLLNPWSIVDGDTTQLPLLWSYFSILVSFVLLVKPLRERFVWCMIQFNGHDRPDDRPHTLKWLVVGNVVPGFVLVVLLHALLGNRHILVVIVAIALIGDALAELVGVNWGRHKYVASSFWSTRWSMRSWEGSAAVYVTSIVLLALGYRTFYSMLQVWVAMAVVPPLVTYTEAVAPRTLDTPALVAVTGGLVFGILHLVP</sequence>
<feature type="transmembrane region" description="Helical" evidence="1">
    <location>
        <begin position="263"/>
        <end position="286"/>
    </location>
</feature>
<keyword evidence="1" id="KW-0472">Membrane</keyword>
<dbReference type="eggNOG" id="ENOG502QR22">
    <property type="taxonomic scope" value="Eukaryota"/>
</dbReference>
<dbReference type="RefSeq" id="XP_008862152.1">
    <property type="nucleotide sequence ID" value="XM_008863930.1"/>
</dbReference>
<feature type="transmembrane region" description="Helical" evidence="1">
    <location>
        <begin position="307"/>
        <end position="326"/>
    </location>
</feature>